<dbReference type="RefSeq" id="WP_186893165.1">
    <property type="nucleotide sequence ID" value="NZ_WJBE01000002.1"/>
</dbReference>
<comment type="caution">
    <text evidence="1">The sequence shown here is derived from an EMBL/GenBank/DDBJ whole genome shotgun (WGS) entry which is preliminary data.</text>
</comment>
<evidence type="ECO:0000313" key="2">
    <source>
        <dbReference type="Proteomes" id="UP000622405"/>
    </source>
</evidence>
<dbReference type="EMBL" id="WJBE01000002">
    <property type="protein sequence ID" value="MBC3898501.1"/>
    <property type="molecule type" value="Genomic_DNA"/>
</dbReference>
<sequence length="161" mass="18144">MDLSFLGIASNPITVFTQTDKATYLRNPDDIDDGIRELVDAINAIPVFFSMSACQGFLIEDERDDHCPETYVDFYVIDEQYQLARMLLGSLASKFNASIDCKVVYEADFDITATDEIVANGMVKLRHSIELYELPADLMKSTYQEIVDHIRKFGAAIKQAV</sequence>
<name>A0ABR6YTL4_9FIRM</name>
<keyword evidence="2" id="KW-1185">Reference proteome</keyword>
<proteinExistence type="predicted"/>
<gene>
    <name evidence="1" type="ORF">GH811_02570</name>
</gene>
<evidence type="ECO:0000313" key="1">
    <source>
        <dbReference type="EMBL" id="MBC3898501.1"/>
    </source>
</evidence>
<protein>
    <submittedName>
        <fullName evidence="1">Uncharacterized protein</fullName>
    </submittedName>
</protein>
<accession>A0ABR6YTL4</accession>
<dbReference type="Proteomes" id="UP000622405">
    <property type="component" value="Unassembled WGS sequence"/>
</dbReference>
<organism evidence="1 2">
    <name type="scientific">Acetobacterium malicum</name>
    <dbReference type="NCBI Taxonomy" id="52692"/>
    <lineage>
        <taxon>Bacteria</taxon>
        <taxon>Bacillati</taxon>
        <taxon>Bacillota</taxon>
        <taxon>Clostridia</taxon>
        <taxon>Eubacteriales</taxon>
        <taxon>Eubacteriaceae</taxon>
        <taxon>Acetobacterium</taxon>
    </lineage>
</organism>
<reference evidence="1 2" key="1">
    <citation type="journal article" date="2020" name="mSystems">
        <title>Defining Genomic and Predicted Metabolic Features of the Acetobacterium Genus.</title>
        <authorList>
            <person name="Ross D.E."/>
            <person name="Marshall C.W."/>
            <person name="Gulliver D."/>
            <person name="May H.D."/>
            <person name="Norman R.S."/>
        </authorList>
    </citation>
    <scope>NUCLEOTIDE SEQUENCE [LARGE SCALE GENOMIC DNA]</scope>
    <source>
        <strain evidence="1 2">DSM 4132</strain>
    </source>
</reference>